<dbReference type="RefSeq" id="WP_058765841.1">
    <property type="nucleotide sequence ID" value="NZ_CP183077.1"/>
</dbReference>
<comment type="caution">
    <text evidence="2">The sequence shown here is derived from an EMBL/GenBank/DDBJ whole genome shotgun (WGS) entry which is preliminary data.</text>
</comment>
<dbReference type="Proteomes" id="UP001230807">
    <property type="component" value="Unassembled WGS sequence"/>
</dbReference>
<reference evidence="2 3" key="1">
    <citation type="submission" date="2023-06" db="EMBL/GenBank/DDBJ databases">
        <title>Influencing factors and mechanism of Cr(VI) reduction by facultative anaerobic Exiguobacterium sp. PY14.</title>
        <authorList>
            <person name="Zou L."/>
        </authorList>
    </citation>
    <scope>NUCLEOTIDE SEQUENCE [LARGE SCALE GENOMIC DNA]</scope>
    <source>
        <strain evidence="2 3">PY14</strain>
    </source>
</reference>
<accession>A0ABT7MSY8</accession>
<gene>
    <name evidence="2" type="ORF">QR695_15060</name>
</gene>
<name>A0ABT7MSY8_9BACL</name>
<keyword evidence="1" id="KW-0175">Coiled coil</keyword>
<dbReference type="EMBL" id="JASWER010000023">
    <property type="protein sequence ID" value="MDL5378316.1"/>
    <property type="molecule type" value="Genomic_DNA"/>
</dbReference>
<evidence type="ECO:0000313" key="3">
    <source>
        <dbReference type="Proteomes" id="UP001230807"/>
    </source>
</evidence>
<sequence length="79" mass="9695">MKKLEDERSQLYRQNQSLMDAVDDLKARTRRLDQLEEENQKLHLEVQLLRREKETFENRLQEQVELAVLRERSTQQNKQ</sequence>
<keyword evidence="3" id="KW-1185">Reference proteome</keyword>
<evidence type="ECO:0000313" key="2">
    <source>
        <dbReference type="EMBL" id="MDL5378316.1"/>
    </source>
</evidence>
<proteinExistence type="predicted"/>
<feature type="coiled-coil region" evidence="1">
    <location>
        <begin position="1"/>
        <end position="66"/>
    </location>
</feature>
<organism evidence="2 3">
    <name type="scientific">Exiguobacterium mexicanum</name>
    <dbReference type="NCBI Taxonomy" id="340146"/>
    <lineage>
        <taxon>Bacteria</taxon>
        <taxon>Bacillati</taxon>
        <taxon>Bacillota</taxon>
        <taxon>Bacilli</taxon>
        <taxon>Bacillales</taxon>
        <taxon>Bacillales Family XII. Incertae Sedis</taxon>
        <taxon>Exiguobacterium</taxon>
    </lineage>
</organism>
<evidence type="ECO:0000256" key="1">
    <source>
        <dbReference type="SAM" id="Coils"/>
    </source>
</evidence>
<protein>
    <submittedName>
        <fullName evidence="2">Uncharacterized protein</fullName>
    </submittedName>
</protein>